<evidence type="ECO:0000313" key="6">
    <source>
        <dbReference type="Proteomes" id="UP000464211"/>
    </source>
</evidence>
<dbReference type="Proteomes" id="UP000002979">
    <property type="component" value="Unassembled WGS sequence"/>
</dbReference>
<evidence type="ECO:0000313" key="4">
    <source>
        <dbReference type="EMBL" id="QIA34066.1"/>
    </source>
</evidence>
<dbReference type="InterPro" id="IPR051803">
    <property type="entry name" value="TA_system_RelE-like_toxin"/>
</dbReference>
<reference evidence="3 5" key="2">
    <citation type="submission" date="2007-04" db="EMBL/GenBank/DDBJ databases">
        <authorList>
            <person name="Fulton L."/>
            <person name="Clifton S."/>
            <person name="Fulton B."/>
            <person name="Xu J."/>
            <person name="Minx P."/>
            <person name="Mardis E.R."/>
            <person name="Wilson R.K."/>
        </authorList>
    </citation>
    <scope>NUCLEOTIDE SEQUENCE [LARGE SCALE GENOMIC DNA]</scope>
    <source>
        <strain evidence="3">ATCC 25986</strain>
        <strain evidence="5">ATCC 25986 / DSM 3979 / JCM 10188 / KCTC 3647 / NCTC 11838 / VPI 1003</strain>
    </source>
</reference>
<evidence type="ECO:0000313" key="5">
    <source>
        <dbReference type="Proteomes" id="UP000002979"/>
    </source>
</evidence>
<dbReference type="PANTHER" id="PTHR33755">
    <property type="entry name" value="TOXIN PARE1-RELATED"/>
    <property type="match status" value="1"/>
</dbReference>
<dbReference type="AlphaFoldDB" id="A4EBD8"/>
<protein>
    <submittedName>
        <fullName evidence="3">Addiction module toxin, RelE/StbE family</fullName>
    </submittedName>
    <submittedName>
        <fullName evidence="4">Type II toxin-antitoxin system RelE/ParE family toxin</fullName>
    </submittedName>
</protein>
<dbReference type="Pfam" id="PF05016">
    <property type="entry name" value="ParE_toxin"/>
    <property type="match status" value="1"/>
</dbReference>
<dbReference type="EMBL" id="CP048433">
    <property type="protein sequence ID" value="QIA34066.1"/>
    <property type="molecule type" value="Genomic_DNA"/>
</dbReference>
<dbReference type="RefSeq" id="WP_006235678.1">
    <property type="nucleotide sequence ID" value="NZ_AAVN02000007.1"/>
</dbReference>
<keyword evidence="2" id="KW-1277">Toxin-antitoxin system</keyword>
<dbReference type="GeneID" id="92850218"/>
<evidence type="ECO:0000256" key="2">
    <source>
        <dbReference type="ARBA" id="ARBA00022649"/>
    </source>
</evidence>
<comment type="similarity">
    <text evidence="1">Belongs to the RelE toxin family.</text>
</comment>
<gene>
    <name evidence="3" type="ORF">COLAER_01756</name>
    <name evidence="4" type="ORF">GXM19_07275</name>
</gene>
<reference evidence="4 6" key="3">
    <citation type="submission" date="2020-01" db="EMBL/GenBank/DDBJ databases">
        <title>Complete genome sequence of Collinsella aerofaciens JCM 10188(T).</title>
        <authorList>
            <person name="Tourlousse D.M."/>
            <person name="Sakamoto M."/>
            <person name="Miura T."/>
            <person name="Narita K."/>
            <person name="Ohashi A."/>
            <person name="Uchino Y."/>
            <person name="Yamazoe A."/>
            <person name="Kameyama K."/>
            <person name="Terauchi J."/>
            <person name="Ohkuma M."/>
            <person name="Kawasaki H."/>
            <person name="Sekiguchi Y."/>
        </authorList>
    </citation>
    <scope>NUCLEOTIDE SEQUENCE [LARGE SCALE GENOMIC DNA]</scope>
    <source>
        <strain evidence="4 6">JCM 10188</strain>
    </source>
</reference>
<dbReference type="Gene3D" id="3.30.2310.20">
    <property type="entry name" value="RelE-like"/>
    <property type="match status" value="1"/>
</dbReference>
<reference evidence="3 5" key="1">
    <citation type="submission" date="2007-01" db="EMBL/GenBank/DDBJ databases">
        <title>Draft genome sequence of Collinsella aerofaciens (ATCC 25986).</title>
        <authorList>
            <person name="Sudarsanam P."/>
            <person name="Ley R."/>
            <person name="Guruge J."/>
            <person name="Turnbaugh P.J."/>
            <person name="Mahowald M."/>
            <person name="Liep D."/>
            <person name="Gordon J."/>
        </authorList>
    </citation>
    <scope>NUCLEOTIDE SEQUENCE [LARGE SCALE GENOMIC DNA]</scope>
    <source>
        <strain evidence="3">ATCC 25986</strain>
        <strain evidence="5">ATCC 25986 / DSM 3979 / JCM 10188 / KCTC 3647 / NCTC 11838 / VPI 1003</strain>
    </source>
</reference>
<proteinExistence type="inferred from homology"/>
<sequence>MHSCKVVYSPLALQDLDDIWDYIAIEQDNPAAAERIVEGILARIDLLSSFPESGTPLSSIYPLRSDYRFVICDNYLAFYRFHQKVYIDRVLHGKRDYLQILFAE</sequence>
<accession>A4EBD8</accession>
<dbReference type="EMBL" id="AAVN02000007">
    <property type="protein sequence ID" value="EBA39142.1"/>
    <property type="molecule type" value="Genomic_DNA"/>
</dbReference>
<evidence type="ECO:0000256" key="1">
    <source>
        <dbReference type="ARBA" id="ARBA00006226"/>
    </source>
</evidence>
<name>A4EBD8_COLAA</name>
<dbReference type="InterPro" id="IPR007712">
    <property type="entry name" value="RelE/ParE_toxin"/>
</dbReference>
<organism evidence="3 5">
    <name type="scientific">Collinsella aerofaciens (strain ATCC 25986 / DSM 3979 / JCM 10188 / KCTC 3647 / NCTC 11838 / VPI 1003)</name>
    <dbReference type="NCBI Taxonomy" id="411903"/>
    <lineage>
        <taxon>Bacteria</taxon>
        <taxon>Bacillati</taxon>
        <taxon>Actinomycetota</taxon>
        <taxon>Coriobacteriia</taxon>
        <taxon>Coriobacteriales</taxon>
        <taxon>Coriobacteriaceae</taxon>
        <taxon>Collinsella</taxon>
    </lineage>
</organism>
<dbReference type="InterPro" id="IPR035093">
    <property type="entry name" value="RelE/ParE_toxin_dom_sf"/>
</dbReference>
<evidence type="ECO:0000313" key="3">
    <source>
        <dbReference type="EMBL" id="EBA39142.1"/>
    </source>
</evidence>
<dbReference type="Proteomes" id="UP000464211">
    <property type="component" value="Chromosome"/>
</dbReference>